<evidence type="ECO:0000313" key="1">
    <source>
        <dbReference type="EMBL" id="SER40627.1"/>
    </source>
</evidence>
<comment type="caution">
    <text evidence="1">The sequence shown here is derived from an EMBL/GenBank/DDBJ whole genome shotgun (WGS) entry which is preliminary data.</text>
</comment>
<name>A0A9X8MHD5_9PSED</name>
<dbReference type="EMBL" id="FOEV01000019">
    <property type="protein sequence ID" value="SER40627.1"/>
    <property type="molecule type" value="Genomic_DNA"/>
</dbReference>
<organism evidence="1 2">
    <name type="scientific">Pseudomonas lutea</name>
    <dbReference type="NCBI Taxonomy" id="243924"/>
    <lineage>
        <taxon>Bacteria</taxon>
        <taxon>Pseudomonadati</taxon>
        <taxon>Pseudomonadota</taxon>
        <taxon>Gammaproteobacteria</taxon>
        <taxon>Pseudomonadales</taxon>
        <taxon>Pseudomonadaceae</taxon>
        <taxon>Pseudomonas</taxon>
    </lineage>
</organism>
<evidence type="ECO:0000313" key="2">
    <source>
        <dbReference type="Proteomes" id="UP000183210"/>
    </source>
</evidence>
<gene>
    <name evidence="1" type="ORF">SAMN05216409_11969</name>
</gene>
<dbReference type="Proteomes" id="UP000183210">
    <property type="component" value="Unassembled WGS sequence"/>
</dbReference>
<sequence length="215" mass="24772">MRKTNEPQNLTNIDRPHPDSLPRLPNISYLTAYICESEADHFINCVRGEYATITEEACRYKAGQEKCSLEEAEAELKHQWEMSSKLLKPYQGLSADELYLWHQIRDQFRKDPNLVGDESHVWFTVNTEGHVYCDAYLLDGHDSRNMDQLARQANVASEAELVFDSLNIHPENYSHEMLEFIKGSGLTDAFNEYLAGRILQHQDEMTIKDPEFSGS</sequence>
<accession>A0A9X8MHD5</accession>
<dbReference type="AlphaFoldDB" id="A0A9X8MHD5"/>
<reference evidence="1 2" key="1">
    <citation type="submission" date="2016-10" db="EMBL/GenBank/DDBJ databases">
        <authorList>
            <person name="Varghese N."/>
            <person name="Submissions S."/>
        </authorList>
    </citation>
    <scope>NUCLEOTIDE SEQUENCE [LARGE SCALE GENOMIC DNA]</scope>
    <source>
        <strain evidence="1 2">LMG 21974</strain>
    </source>
</reference>
<dbReference type="RefSeq" id="WP_074829976.1">
    <property type="nucleotide sequence ID" value="NZ_FOEV01000019.1"/>
</dbReference>
<protein>
    <submittedName>
        <fullName evidence="1">Uncharacterized protein</fullName>
    </submittedName>
</protein>
<proteinExistence type="predicted"/>
<dbReference type="GeneID" id="300269308"/>